<organism evidence="1 2">
    <name type="scientific">Echinicola soli</name>
    <dbReference type="NCBI Taxonomy" id="2591634"/>
    <lineage>
        <taxon>Bacteria</taxon>
        <taxon>Pseudomonadati</taxon>
        <taxon>Bacteroidota</taxon>
        <taxon>Cytophagia</taxon>
        <taxon>Cytophagales</taxon>
        <taxon>Cyclobacteriaceae</taxon>
        <taxon>Echinicola</taxon>
    </lineage>
</organism>
<dbReference type="AlphaFoldDB" id="A0A514CNA4"/>
<dbReference type="OrthoDB" id="839219at2"/>
<name>A0A514CNA4_9BACT</name>
<keyword evidence="2" id="KW-1185">Reference proteome</keyword>
<evidence type="ECO:0000313" key="2">
    <source>
        <dbReference type="Proteomes" id="UP000316614"/>
    </source>
</evidence>
<reference evidence="1 2" key="1">
    <citation type="submission" date="2019-06" db="EMBL/GenBank/DDBJ databases">
        <title>Echinicola alkalisoli sp. nov. isolated from saline soil.</title>
        <authorList>
            <person name="Sun J.-Q."/>
            <person name="Xu L."/>
        </authorList>
    </citation>
    <scope>NUCLEOTIDE SEQUENCE [LARGE SCALE GENOMIC DNA]</scope>
    <source>
        <strain evidence="1 2">LN3S3</strain>
    </source>
</reference>
<proteinExistence type="predicted"/>
<dbReference type="EMBL" id="CP041253">
    <property type="protein sequence ID" value="QDH81270.1"/>
    <property type="molecule type" value="Genomic_DNA"/>
</dbReference>
<dbReference type="RefSeq" id="WP_141616484.1">
    <property type="nucleotide sequence ID" value="NZ_CP041253.1"/>
</dbReference>
<gene>
    <name evidence="1" type="ORF">FKX85_20435</name>
</gene>
<evidence type="ECO:0000313" key="1">
    <source>
        <dbReference type="EMBL" id="QDH81270.1"/>
    </source>
</evidence>
<accession>A0A514CNA4</accession>
<dbReference type="Proteomes" id="UP000316614">
    <property type="component" value="Chromosome"/>
</dbReference>
<sequence>MSVSSSNSELMLYQALLQGFKDRKGHFPVGEEKKDLKLLSTILVGPKQSLLREIPKCYRTISNACGPPKIELSLINGMDGSSQRAGVFAFSLHHFYACQETDRQHVKLEVIALKHPKEQLPLILLQKPETVFWRSFQELCMENF</sequence>
<dbReference type="KEGG" id="echi:FKX85_20435"/>
<protein>
    <submittedName>
        <fullName evidence="1">Uncharacterized protein</fullName>
    </submittedName>
</protein>